<evidence type="ECO:0000313" key="13">
    <source>
        <dbReference type="Proteomes" id="UP001305815"/>
    </source>
</evidence>
<evidence type="ECO:0000256" key="9">
    <source>
        <dbReference type="ARBA" id="ARBA00033275"/>
    </source>
</evidence>
<keyword evidence="13" id="KW-1185">Reference proteome</keyword>
<dbReference type="InterPro" id="IPR001001">
    <property type="entry name" value="DNA_polIII_beta"/>
</dbReference>
<dbReference type="SMART" id="SM00480">
    <property type="entry name" value="POL3Bc"/>
    <property type="match status" value="1"/>
</dbReference>
<dbReference type="InterPro" id="IPR046938">
    <property type="entry name" value="DNA_clamp_sf"/>
</dbReference>
<keyword evidence="7" id="KW-0239">DNA-directed DNA polymerase</keyword>
<dbReference type="SUPFAM" id="SSF55979">
    <property type="entry name" value="DNA clamp"/>
    <property type="match status" value="2"/>
</dbReference>
<dbReference type="EMBL" id="AP027742">
    <property type="protein sequence ID" value="BDZ77221.1"/>
    <property type="molecule type" value="Genomic_DNA"/>
</dbReference>
<dbReference type="InterPro" id="IPR022634">
    <property type="entry name" value="DNA_polIII_beta_N"/>
</dbReference>
<comment type="similarity">
    <text evidence="2">Belongs to the beta sliding clamp family.</text>
</comment>
<comment type="subcellular location">
    <subcellularLocation>
        <location evidence="1">Cytoplasm</location>
    </subcellularLocation>
</comment>
<dbReference type="Gene3D" id="3.10.150.10">
    <property type="entry name" value="DNA Polymerase III, subunit A, domain 2"/>
    <property type="match status" value="1"/>
</dbReference>
<dbReference type="CDD" id="cd00140">
    <property type="entry name" value="beta_clamp"/>
    <property type="match status" value="1"/>
</dbReference>
<evidence type="ECO:0000256" key="7">
    <source>
        <dbReference type="ARBA" id="ARBA00022932"/>
    </source>
</evidence>
<dbReference type="Proteomes" id="UP001305815">
    <property type="component" value="Chromosome"/>
</dbReference>
<evidence type="ECO:0000256" key="8">
    <source>
        <dbReference type="ARBA" id="ARBA00023125"/>
    </source>
</evidence>
<evidence type="ECO:0000256" key="5">
    <source>
        <dbReference type="ARBA" id="ARBA00022695"/>
    </source>
</evidence>
<keyword evidence="3" id="KW-0963">Cytoplasm</keyword>
<organism evidence="12 13">
    <name type="scientific">Claveliimonas bilis</name>
    <dbReference type="NCBI Taxonomy" id="3028070"/>
    <lineage>
        <taxon>Bacteria</taxon>
        <taxon>Bacillati</taxon>
        <taxon>Bacillota</taxon>
        <taxon>Clostridia</taxon>
        <taxon>Lachnospirales</taxon>
        <taxon>Lachnospiraceae</taxon>
        <taxon>Claveliimonas</taxon>
    </lineage>
</organism>
<dbReference type="Pfam" id="PF02768">
    <property type="entry name" value="DNA_pol3_beta_3"/>
    <property type="match status" value="1"/>
</dbReference>
<keyword evidence="6" id="KW-0235">DNA replication</keyword>
<feature type="domain" description="DNA polymerase III beta sliding clamp N-terminal" evidence="10">
    <location>
        <begin position="2"/>
        <end position="103"/>
    </location>
</feature>
<proteinExistence type="inferred from homology"/>
<evidence type="ECO:0000313" key="12">
    <source>
        <dbReference type="EMBL" id="BDZ77221.1"/>
    </source>
</evidence>
<keyword evidence="8" id="KW-0238">DNA-binding</keyword>
<dbReference type="Gene3D" id="3.70.10.10">
    <property type="match status" value="1"/>
</dbReference>
<evidence type="ECO:0000256" key="2">
    <source>
        <dbReference type="ARBA" id="ARBA00010752"/>
    </source>
</evidence>
<evidence type="ECO:0000256" key="4">
    <source>
        <dbReference type="ARBA" id="ARBA00022679"/>
    </source>
</evidence>
<accession>A0ABM8I2Z5</accession>
<feature type="domain" description="DNA polymerase III beta sliding clamp C-terminal" evidence="11">
    <location>
        <begin position="244"/>
        <end position="348"/>
    </location>
</feature>
<dbReference type="Pfam" id="PF00712">
    <property type="entry name" value="DNA_pol3_beta"/>
    <property type="match status" value="1"/>
</dbReference>
<evidence type="ECO:0000256" key="3">
    <source>
        <dbReference type="ARBA" id="ARBA00022490"/>
    </source>
</evidence>
<evidence type="ECO:0000259" key="10">
    <source>
        <dbReference type="Pfam" id="PF00712"/>
    </source>
</evidence>
<gene>
    <name evidence="12" type="primary">dnaN_2</name>
    <name evidence="12" type="ORF">Lac1_14040</name>
</gene>
<keyword evidence="5" id="KW-0548">Nucleotidyltransferase</keyword>
<name>A0ABM8I2Z5_9FIRM</name>
<dbReference type="InterPro" id="IPR022635">
    <property type="entry name" value="DNA_polIII_beta_C"/>
</dbReference>
<keyword evidence="4" id="KW-0808">Transferase</keyword>
<dbReference type="PANTHER" id="PTHR30478:SF0">
    <property type="entry name" value="BETA SLIDING CLAMP"/>
    <property type="match status" value="1"/>
</dbReference>
<protein>
    <recommendedName>
        <fullName evidence="9">DNA polymerase III subunit beta</fullName>
    </recommendedName>
</protein>
<evidence type="ECO:0000259" key="11">
    <source>
        <dbReference type="Pfam" id="PF02768"/>
    </source>
</evidence>
<evidence type="ECO:0000256" key="6">
    <source>
        <dbReference type="ARBA" id="ARBA00022705"/>
    </source>
</evidence>
<dbReference type="PANTHER" id="PTHR30478">
    <property type="entry name" value="DNA POLYMERASE III SUBUNIT BETA"/>
    <property type="match status" value="1"/>
</dbReference>
<sequence>MDRKKLLKLCNKVSRAIKPSTQPIMECILIHIKDGTVTIRAAGNGMQIMVWDKVDDTSTQLLAAVNAVSLKELLNRLPSDEVSLSKVGDTLSIKSGSISLTIPCRNEPFPKEMQMGKTKVKAAIPCKDIEACKHSALPKTMLNDKMSGYGVDIKGDSYMITTVDGHRLSSRGRRTVVFSNALTKIVAPGEMMEEAVKISEEDEFEFAYDGSNIQVSGSGYSIIGATQYNCFFNLEQIRNPGFTSFFEVNRTSLLEALKVVTFFDKLTVLKILKENLIISSRDAAKGDSQAEVPIVTNGKEIELGVNGNFLCEALDSISEETLRIYYSSKIAPIYFESEDIKEVIMPVRY</sequence>
<dbReference type="RefSeq" id="WP_316266869.1">
    <property type="nucleotide sequence ID" value="NZ_AP027742.1"/>
</dbReference>
<reference evidence="13" key="1">
    <citation type="journal article" date="2023" name="Int. J. Syst. Evol. Microbiol.">
        <title>Claveliimonas bilis gen. nov., sp. nov., deoxycholic acid-producing bacteria isolated from human faeces, and reclassification of Sellimonas monacensis Zenner et al. 2021 as Claveliimonas monacensis comb. nov.</title>
        <authorList>
            <person name="Hisatomi A."/>
            <person name="Kastawa N.W.E.P.G."/>
            <person name="Song I."/>
            <person name="Ohkuma M."/>
            <person name="Fukiya S."/>
            <person name="Sakamoto M."/>
        </authorList>
    </citation>
    <scope>NUCLEOTIDE SEQUENCE [LARGE SCALE GENOMIC DNA]</scope>
    <source>
        <strain evidence="13">12BBH14</strain>
    </source>
</reference>
<evidence type="ECO:0000256" key="1">
    <source>
        <dbReference type="ARBA" id="ARBA00004496"/>
    </source>
</evidence>